<dbReference type="AlphaFoldDB" id="F4LID8"/>
<dbReference type="Gene3D" id="3.90.550.10">
    <property type="entry name" value="Spore Coat Polysaccharide Biosynthesis Protein SpsA, Chain A"/>
    <property type="match status" value="1"/>
</dbReference>
<evidence type="ECO:0000313" key="5">
    <source>
        <dbReference type="EMBL" id="AEE16179.1"/>
    </source>
</evidence>
<evidence type="ECO:0000313" key="6">
    <source>
        <dbReference type="Proteomes" id="UP000006546"/>
    </source>
</evidence>
<keyword evidence="6" id="KW-1185">Reference proteome</keyword>
<proteinExistence type="predicted"/>
<gene>
    <name evidence="5" type="ordered locus">Trebr_0740</name>
</gene>
<dbReference type="InterPro" id="IPR016039">
    <property type="entry name" value="Thiolase-like"/>
</dbReference>
<dbReference type="GO" id="GO:0044550">
    <property type="term" value="P:secondary metabolite biosynthetic process"/>
    <property type="evidence" value="ECO:0007669"/>
    <property type="project" value="TreeGrafter"/>
</dbReference>
<dbReference type="STRING" id="906968.Trebr_0740"/>
<keyword evidence="1 5" id="KW-0808">Transferase</keyword>
<evidence type="ECO:0000256" key="2">
    <source>
        <dbReference type="ARBA" id="ARBA00023315"/>
    </source>
</evidence>
<feature type="domain" description="Glycosyltransferase 2-like" evidence="3">
    <location>
        <begin position="15"/>
        <end position="131"/>
    </location>
</feature>
<dbReference type="eggNOG" id="COG0463">
    <property type="taxonomic scope" value="Bacteria"/>
</dbReference>
<dbReference type="Proteomes" id="UP000006546">
    <property type="component" value="Chromosome"/>
</dbReference>
<dbReference type="InterPro" id="IPR029044">
    <property type="entry name" value="Nucleotide-diphossugar_trans"/>
</dbReference>
<dbReference type="GO" id="GO:0033818">
    <property type="term" value="F:beta-ketoacyl-acyl-carrier-protein synthase III activity"/>
    <property type="evidence" value="ECO:0007669"/>
    <property type="project" value="UniProtKB-EC"/>
</dbReference>
<feature type="domain" description="Beta-ketoacyl-[acyl-carrier-protein] synthase III C-terminal" evidence="4">
    <location>
        <begin position="238"/>
        <end position="326"/>
    </location>
</feature>
<dbReference type="Pfam" id="PF08541">
    <property type="entry name" value="ACP_syn_III_C"/>
    <property type="match status" value="1"/>
</dbReference>
<dbReference type="HOGENOM" id="CLU_847139_0_0_12"/>
<evidence type="ECO:0000259" key="3">
    <source>
        <dbReference type="Pfam" id="PF00535"/>
    </source>
</evidence>
<dbReference type="PANTHER" id="PTHR34069:SF2">
    <property type="entry name" value="BETA-KETOACYL-[ACYL-CARRIER-PROTEIN] SYNTHASE III"/>
    <property type="match status" value="1"/>
</dbReference>
<dbReference type="EMBL" id="CP002696">
    <property type="protein sequence ID" value="AEE16179.1"/>
    <property type="molecule type" value="Genomic_DNA"/>
</dbReference>
<keyword evidence="2 5" id="KW-0012">Acyltransferase</keyword>
<dbReference type="KEGG" id="tbe:Trebr_0740"/>
<dbReference type="PANTHER" id="PTHR34069">
    <property type="entry name" value="3-OXOACYL-[ACYL-CARRIER-PROTEIN] SYNTHASE 3"/>
    <property type="match status" value="1"/>
</dbReference>
<dbReference type="EC" id="2.3.1.180" evidence="5"/>
<accession>F4LID8</accession>
<reference evidence="6" key="1">
    <citation type="submission" date="2011-04" db="EMBL/GenBank/DDBJ databases">
        <title>The complete genome of Treponema brennaborense DSM 12168.</title>
        <authorList>
            <person name="Lucas S."/>
            <person name="Han J."/>
            <person name="Lapidus A."/>
            <person name="Bruce D."/>
            <person name="Goodwin L."/>
            <person name="Pitluck S."/>
            <person name="Peters L."/>
            <person name="Kyrpides N."/>
            <person name="Mavromatis K."/>
            <person name="Ivanova N."/>
            <person name="Mikhailova N."/>
            <person name="Pagani I."/>
            <person name="Teshima H."/>
            <person name="Detter J.C."/>
            <person name="Tapia R."/>
            <person name="Han C."/>
            <person name="Land M."/>
            <person name="Hauser L."/>
            <person name="Markowitz V."/>
            <person name="Cheng J.-F."/>
            <person name="Hugenholtz P."/>
            <person name="Woyke T."/>
            <person name="Wu D."/>
            <person name="Gronow S."/>
            <person name="Wellnitz S."/>
            <person name="Brambilla E."/>
            <person name="Klenk H.-P."/>
            <person name="Eisen J.A."/>
        </authorList>
    </citation>
    <scope>NUCLEOTIDE SEQUENCE [LARGE SCALE GENOMIC DNA]</scope>
    <source>
        <strain evidence="6">DSM 12168 / CIP 105900 / DD5/3</strain>
    </source>
</reference>
<protein>
    <submittedName>
        <fullName evidence="5">Beta-ketoacyl-acyl-carrier-protein synthase III</fullName>
        <ecNumber evidence="5">2.3.1.180</ecNumber>
    </submittedName>
</protein>
<dbReference type="InterPro" id="IPR013747">
    <property type="entry name" value="ACP_syn_III_C"/>
</dbReference>
<dbReference type="SUPFAM" id="SSF53901">
    <property type="entry name" value="Thiolase-like"/>
    <property type="match status" value="1"/>
</dbReference>
<dbReference type="SUPFAM" id="SSF53448">
    <property type="entry name" value="Nucleotide-diphospho-sugar transferases"/>
    <property type="match status" value="1"/>
</dbReference>
<dbReference type="eggNOG" id="COG0332">
    <property type="taxonomic scope" value="Bacteria"/>
</dbReference>
<evidence type="ECO:0000256" key="1">
    <source>
        <dbReference type="ARBA" id="ARBA00022679"/>
    </source>
</evidence>
<dbReference type="Gene3D" id="3.40.47.10">
    <property type="match status" value="1"/>
</dbReference>
<dbReference type="InterPro" id="IPR001173">
    <property type="entry name" value="Glyco_trans_2-like"/>
</dbReference>
<evidence type="ECO:0000259" key="4">
    <source>
        <dbReference type="Pfam" id="PF08541"/>
    </source>
</evidence>
<name>F4LID8_TREBD</name>
<sequence>MSTWKNQDLEHPMVSVVCLTYNHEKYIKDALNGFLIQETDFPFEVLVNEDTSTDDTAIILKEYEKKYQNIIKPIYHTVNEYSQDIDVFGNTVKRTKGKYIAICEGDDFWIDKNKLQMQVDFLEKNLEYSMCCHNAQVVNELNKISTICFYIGDAGTATIIDKGSFAESFFELGTDGRRNSSIRINAKNGGRTPLPAKSLNEILQKDRNIRSDVQMFMDGASIFSFTLKQVPKLVKNVLERNQKQMDDIDYFVFYQANVYILEYLRKKLKVENERFAYFIEDIGNTVSNSIPIVLSEKLKDETLYTKKHILLAGFGVGLSWSGCMLEKI</sequence>
<organism evidence="5 6">
    <name type="scientific">Treponema brennaborense (strain DSM 12168 / CIP 105900 / DD5/3)</name>
    <dbReference type="NCBI Taxonomy" id="906968"/>
    <lineage>
        <taxon>Bacteria</taxon>
        <taxon>Pseudomonadati</taxon>
        <taxon>Spirochaetota</taxon>
        <taxon>Spirochaetia</taxon>
        <taxon>Spirochaetales</taxon>
        <taxon>Treponemataceae</taxon>
        <taxon>Treponema</taxon>
    </lineage>
</organism>
<dbReference type="Pfam" id="PF00535">
    <property type="entry name" value="Glycos_transf_2"/>
    <property type="match status" value="1"/>
</dbReference>